<dbReference type="Proteomes" id="UP000095358">
    <property type="component" value="Unassembled WGS sequence"/>
</dbReference>
<feature type="signal peptide" evidence="5">
    <location>
        <begin position="1"/>
        <end position="16"/>
    </location>
</feature>
<dbReference type="GO" id="GO:0009277">
    <property type="term" value="C:fungal-type cell wall"/>
    <property type="evidence" value="ECO:0007669"/>
    <property type="project" value="TreeGrafter"/>
</dbReference>
<keyword evidence="7" id="KW-1185">Reference proteome</keyword>
<dbReference type="InterPro" id="IPR051526">
    <property type="entry name" value="Beta-Glucosidase_SUN"/>
</dbReference>
<reference evidence="7" key="1">
    <citation type="journal article" date="2016" name="Genome Announc.">
        <title>Genome sequences of three species of Hanseniaspora isolated from spontaneous wine fermentations.</title>
        <authorList>
            <person name="Sternes P.R."/>
            <person name="Lee D."/>
            <person name="Kutyna D.R."/>
            <person name="Borneman A.R."/>
        </authorList>
    </citation>
    <scope>NUCLEOTIDE SEQUENCE [LARGE SCALE GENOMIC DNA]</scope>
    <source>
        <strain evidence="7">AWRI3580</strain>
    </source>
</reference>
<dbReference type="GO" id="GO:0005739">
    <property type="term" value="C:mitochondrion"/>
    <property type="evidence" value="ECO:0007669"/>
    <property type="project" value="UniProtKB-SubCell"/>
</dbReference>
<name>A0A1E5R0Z8_HANUV</name>
<evidence type="ECO:0000256" key="4">
    <source>
        <dbReference type="SAM" id="MobiDB-lite"/>
    </source>
</evidence>
<dbReference type="GO" id="GO:0031505">
    <property type="term" value="P:fungal-type cell wall organization"/>
    <property type="evidence" value="ECO:0007669"/>
    <property type="project" value="TreeGrafter"/>
</dbReference>
<dbReference type="AlphaFoldDB" id="A0A1E5R0Z8"/>
<keyword evidence="3" id="KW-0496">Mitochondrion</keyword>
<keyword evidence="5" id="KW-0732">Signal</keyword>
<feature type="chain" id="PRO_5009184583" evidence="5">
    <location>
        <begin position="17"/>
        <end position="389"/>
    </location>
</feature>
<organism evidence="6 7">
    <name type="scientific">Hanseniaspora uvarum</name>
    <name type="common">Yeast</name>
    <name type="synonym">Kloeckera apiculata</name>
    <dbReference type="NCBI Taxonomy" id="29833"/>
    <lineage>
        <taxon>Eukaryota</taxon>
        <taxon>Fungi</taxon>
        <taxon>Dikarya</taxon>
        <taxon>Ascomycota</taxon>
        <taxon>Saccharomycotina</taxon>
        <taxon>Saccharomycetes</taxon>
        <taxon>Saccharomycodales</taxon>
        <taxon>Saccharomycodaceae</taxon>
        <taxon>Hanseniaspora</taxon>
    </lineage>
</organism>
<evidence type="ECO:0000256" key="5">
    <source>
        <dbReference type="SAM" id="SignalP"/>
    </source>
</evidence>
<protein>
    <submittedName>
        <fullName evidence="6">Beta-glucosidase-like protein NCA3, mitochondrial</fullName>
    </submittedName>
</protein>
<comment type="similarity">
    <text evidence="2">Belongs to the SUN family.</text>
</comment>
<evidence type="ECO:0000313" key="7">
    <source>
        <dbReference type="Proteomes" id="UP000095358"/>
    </source>
</evidence>
<dbReference type="GO" id="GO:0009986">
    <property type="term" value="C:cell surface"/>
    <property type="evidence" value="ECO:0007669"/>
    <property type="project" value="TreeGrafter"/>
</dbReference>
<feature type="region of interest" description="Disordered" evidence="4">
    <location>
        <begin position="83"/>
        <end position="129"/>
    </location>
</feature>
<accession>A0A1E5R0Z8</accession>
<gene>
    <name evidence="6" type="ORF">AWRI3580_g3966</name>
</gene>
<evidence type="ECO:0000256" key="2">
    <source>
        <dbReference type="ARBA" id="ARBA00010579"/>
    </source>
</evidence>
<comment type="subcellular location">
    <subcellularLocation>
        <location evidence="1">Mitochondrion</location>
    </subcellularLocation>
</comment>
<dbReference type="PANTHER" id="PTHR31316">
    <property type="entry name" value="BETA-GLUCOSIDASE-LIKE PROTEIN NCA3, MITOCHONDRIAL-RELATED"/>
    <property type="match status" value="1"/>
</dbReference>
<dbReference type="VEuPathDB" id="FungiDB:AWRI3580_g3966"/>
<dbReference type="OrthoDB" id="5339822at2759"/>
<dbReference type="PANTHER" id="PTHR31316:SF2">
    <property type="entry name" value="BETA-GLUCOSIDASE-LIKE PROTEIN NCA3, MITOCHONDRIAL-RELATED"/>
    <property type="match status" value="1"/>
</dbReference>
<evidence type="ECO:0000313" key="6">
    <source>
        <dbReference type="EMBL" id="OEJ80585.1"/>
    </source>
</evidence>
<dbReference type="EMBL" id="LPNN01000011">
    <property type="protein sequence ID" value="OEJ80585.1"/>
    <property type="molecule type" value="Genomic_DNA"/>
</dbReference>
<proteinExistence type="inferred from homology"/>
<sequence length="389" mass="40804">MLYLPIIATFAATISAVNNNREFTTIQPAKHHHDHKNARDVVGTVIEYYNKAGEVVATSFIEDAPTVDSNAVVNMDNVAQATSTSAAAESTPTPVAESNVASTTTEASSSSSSSSDDSTTSSGSSSSFTDGTVKCTDFDTLAEQAGVVAVDWIGLGGYASIMSMDGDTSTTCQSGYYCSYACQAGQSKTQWPSTQPSDGRSVGGLYCGSDGYLYKTNSDFDNLCEDGENTAYFKSEIDEDIALCRTDYPGSENMVVPTLLSGQGSAAVAVVKEDSYYQWEGKPTSAQYYVNNAGVSVEDGCIWSTSGTTVGNWAPLVIGSGSLNGVTYLSLIPNPNNEAGTNYNVKFVPRDGAVTNGECSYINDVYSGGSGSDGCTFTVTSGIVDIVFY</sequence>
<comment type="caution">
    <text evidence="6">The sequence shown here is derived from an EMBL/GenBank/DDBJ whole genome shotgun (WGS) entry which is preliminary data.</text>
</comment>
<dbReference type="Pfam" id="PF03856">
    <property type="entry name" value="SUN"/>
    <property type="match status" value="1"/>
</dbReference>
<evidence type="ECO:0000256" key="3">
    <source>
        <dbReference type="ARBA" id="ARBA00023128"/>
    </source>
</evidence>
<dbReference type="InterPro" id="IPR005556">
    <property type="entry name" value="SUN"/>
</dbReference>
<evidence type="ECO:0000256" key="1">
    <source>
        <dbReference type="ARBA" id="ARBA00004173"/>
    </source>
</evidence>